<gene>
    <name evidence="2" type="ordered locus">DR_1820</name>
</gene>
<organism evidence="2 3">
    <name type="scientific">Deinococcus radiodurans (strain ATCC 13939 / DSM 20539 / JCM 16871 / CCUG 27074 / LMG 4051 / NBRC 15346 / NCIMB 9279 / VKM B-1422 / R1)</name>
    <dbReference type="NCBI Taxonomy" id="243230"/>
    <lineage>
        <taxon>Bacteria</taxon>
        <taxon>Thermotogati</taxon>
        <taxon>Deinococcota</taxon>
        <taxon>Deinococci</taxon>
        <taxon>Deinococcales</taxon>
        <taxon>Deinococcaceae</taxon>
        <taxon>Deinococcus</taxon>
    </lineage>
</organism>
<dbReference type="EMBL" id="AE000513">
    <property type="protein sequence ID" value="AAF11377.1"/>
    <property type="molecule type" value="Genomic_DNA"/>
</dbReference>
<dbReference type="HOGENOM" id="CLU_905277_0_0_0"/>
<name>Q9RTE5_DEIRA</name>
<keyword evidence="3" id="KW-1185">Reference proteome</keyword>
<protein>
    <submittedName>
        <fullName evidence="2">Uncharacterized protein</fullName>
    </submittedName>
</protein>
<dbReference type="InParanoid" id="Q9RTE5"/>
<keyword evidence="1" id="KW-0732">Signal</keyword>
<dbReference type="PIR" id="D75350">
    <property type="entry name" value="D75350"/>
</dbReference>
<proteinExistence type="predicted"/>
<dbReference type="STRING" id="243230.DR_1820"/>
<dbReference type="EnsemblBacteria" id="AAF11377">
    <property type="protein sequence ID" value="AAF11377"/>
    <property type="gene ID" value="DR_1820"/>
</dbReference>
<dbReference type="GeneID" id="69518061"/>
<dbReference type="OrthoDB" id="62206at2"/>
<feature type="signal peptide" evidence="1">
    <location>
        <begin position="1"/>
        <end position="23"/>
    </location>
</feature>
<evidence type="ECO:0000256" key="1">
    <source>
        <dbReference type="SAM" id="SignalP"/>
    </source>
</evidence>
<dbReference type="AlphaFoldDB" id="Q9RTE5"/>
<dbReference type="KEGG" id="dra:DR_1820"/>
<feature type="chain" id="PRO_5009974228" evidence="1">
    <location>
        <begin position="24"/>
        <end position="307"/>
    </location>
</feature>
<reference evidence="2 3" key="1">
    <citation type="journal article" date="1999" name="Science">
        <title>Genome sequence of the radioresistant bacterium Deinococcus radiodurans R1.</title>
        <authorList>
            <person name="White O."/>
            <person name="Eisen J.A."/>
            <person name="Heidelberg J.F."/>
            <person name="Hickey E.K."/>
            <person name="Peterson J.D."/>
            <person name="Dodson R.J."/>
            <person name="Haft D.H."/>
            <person name="Gwinn M.L."/>
            <person name="Nelson W.C."/>
            <person name="Richardson D.L."/>
            <person name="Moffat K.S."/>
            <person name="Qin H."/>
            <person name="Jiang L."/>
            <person name="Pamphile W."/>
            <person name="Crosby M."/>
            <person name="Shen M."/>
            <person name="Vamathevan J.J."/>
            <person name="Lam P."/>
            <person name="McDonald L."/>
            <person name="Utterback T."/>
            <person name="Zalewski C."/>
            <person name="Makarova K.S."/>
            <person name="Aravind L."/>
            <person name="Daly M.J."/>
            <person name="Minton K.W."/>
            <person name="Fleischmann R.D."/>
            <person name="Ketchum K.A."/>
            <person name="Nelson K.E."/>
            <person name="Salzberg S."/>
            <person name="Smith H.O."/>
            <person name="Venter J.C."/>
            <person name="Fraser C.M."/>
        </authorList>
    </citation>
    <scope>NUCLEOTIDE SEQUENCE [LARGE SCALE GENOMIC DNA]</scope>
    <source>
        <strain evidence="3">ATCC 13939 / DSM 20539 / JCM 16871 / LMG 4051 / NBRC 15346 / NCIMB 9279 / R1 / VKM B-1422</strain>
    </source>
</reference>
<evidence type="ECO:0000313" key="3">
    <source>
        <dbReference type="Proteomes" id="UP000002524"/>
    </source>
</evidence>
<dbReference type="RefSeq" id="WP_010888455.1">
    <property type="nucleotide sequence ID" value="NC_001263.1"/>
</dbReference>
<accession>Q9RTE5</accession>
<dbReference type="PaxDb" id="243230-DR_1820"/>
<sequence length="307" mass="33361">MKRLLMTGFLTTGLLAAFGTAGAAGILGQGVSAATVTQSAFCQKYGCDEPFVRGREWQFPYNSTQTLVILRESNEAGSRAVSVQLWVRKEGLNTASDQQAFQDVQRLALGYVPYTGKVEGCYAASTTKTLVTAPDERTAGVSCDLWPSVVIFEVTADPAYLARTAPSQTNLNSGPTKLNQWDFRNCKAGGASFGCLPTGKAARCDLVITTKGEQSQVVRAEFQYEIEYVQNGQAVKKLLPDKEYWWPGRQQGALDPRVSQQGRTITANVSLAVRDQPGRRVTSLNTIARLTFANGAVKTAYEPLLVR</sequence>
<evidence type="ECO:0000313" key="2">
    <source>
        <dbReference type="EMBL" id="AAF11377.1"/>
    </source>
</evidence>
<dbReference type="eggNOG" id="COG0515">
    <property type="taxonomic scope" value="Bacteria"/>
</dbReference>
<dbReference type="PATRIC" id="fig|243230.17.peg.2032"/>
<dbReference type="Proteomes" id="UP000002524">
    <property type="component" value="Chromosome 1"/>
</dbReference>